<dbReference type="InterPro" id="IPR004391">
    <property type="entry name" value="Glu_race"/>
</dbReference>
<dbReference type="PANTHER" id="PTHR21198">
    <property type="entry name" value="GLUTAMATE RACEMASE"/>
    <property type="match status" value="1"/>
</dbReference>
<dbReference type="GO" id="GO:0008360">
    <property type="term" value="P:regulation of cell shape"/>
    <property type="evidence" value="ECO:0007669"/>
    <property type="project" value="UniProtKB-KW"/>
</dbReference>
<feature type="binding site" evidence="7">
    <location>
        <begin position="11"/>
        <end position="12"/>
    </location>
    <ligand>
        <name>substrate</name>
    </ligand>
</feature>
<proteinExistence type="inferred from homology"/>
<comment type="similarity">
    <text evidence="7">Belongs to the aspartate/glutamate racemases family.</text>
</comment>
<protein>
    <recommendedName>
        <fullName evidence="2 7">Glutamate racemase</fullName>
        <ecNumber evidence="2 7">5.1.1.3</ecNumber>
    </recommendedName>
</protein>
<evidence type="ECO:0000256" key="4">
    <source>
        <dbReference type="ARBA" id="ARBA00022984"/>
    </source>
</evidence>
<organism evidence="8">
    <name type="scientific">Peptoniphilus gorbachii</name>
    <dbReference type="NCBI Taxonomy" id="411567"/>
    <lineage>
        <taxon>Bacteria</taxon>
        <taxon>Bacillati</taxon>
        <taxon>Bacillota</taxon>
        <taxon>Tissierellia</taxon>
        <taxon>Tissierellales</taxon>
        <taxon>Peptoniphilaceae</taxon>
        <taxon>Peptoniphilus</taxon>
    </lineage>
</organism>
<feature type="binding site" evidence="7">
    <location>
        <begin position="75"/>
        <end position="76"/>
    </location>
    <ligand>
        <name>substrate</name>
    </ligand>
</feature>
<evidence type="ECO:0000256" key="5">
    <source>
        <dbReference type="ARBA" id="ARBA00023235"/>
    </source>
</evidence>
<evidence type="ECO:0000256" key="2">
    <source>
        <dbReference type="ARBA" id="ARBA00013090"/>
    </source>
</evidence>
<dbReference type="AlphaFoldDB" id="A0A6N3ANC9"/>
<sequence>MKKTNPIGVFDSGVGGLSVLKELLKVFPEENFKYIGDTLRMPYGVRSPEDVKNSTFECLSFLAKEGAKGAVIACNTATCYGLENAQEKLDIPVVGVVEPACSYASLVTKNNKVALIATEGTVKSKVYDETIKKFNKDIVLKGVGAPQLVLDVENGNLENDIVERTINGYLEQLGDFDYDTLILGCTHFPLARKAFERIFEKQNRDVKLVDPANRTAIALKEILEKDDLLNQEKNPKIDFFSTNDIEKFKATVKNVIDTENEETFKEVTL</sequence>
<evidence type="ECO:0000313" key="8">
    <source>
        <dbReference type="EMBL" id="VYT94095.1"/>
    </source>
</evidence>
<feature type="active site" description="Proton donor/acceptor" evidence="7">
    <location>
        <position position="74"/>
    </location>
</feature>
<dbReference type="FunFam" id="3.40.50.1860:FF:000001">
    <property type="entry name" value="Glutamate racemase"/>
    <property type="match status" value="1"/>
</dbReference>
<dbReference type="RefSeq" id="WP_156701308.1">
    <property type="nucleotide sequence ID" value="NZ_CACRUP010000013.1"/>
</dbReference>
<dbReference type="Pfam" id="PF01177">
    <property type="entry name" value="Asp_Glu_race"/>
    <property type="match status" value="1"/>
</dbReference>
<dbReference type="InterPro" id="IPR001920">
    <property type="entry name" value="Asp/Glu_race"/>
</dbReference>
<name>A0A6N3ANC9_9FIRM</name>
<dbReference type="NCBIfam" id="TIGR00067">
    <property type="entry name" value="glut_race"/>
    <property type="match status" value="1"/>
</dbReference>
<feature type="binding site" evidence="7">
    <location>
        <begin position="43"/>
        <end position="44"/>
    </location>
    <ligand>
        <name>substrate</name>
    </ligand>
</feature>
<keyword evidence="4 7" id="KW-0573">Peptidoglycan synthesis</keyword>
<evidence type="ECO:0000256" key="1">
    <source>
        <dbReference type="ARBA" id="ARBA00001602"/>
    </source>
</evidence>
<comment type="pathway">
    <text evidence="7">Cell wall biogenesis; peptidoglycan biosynthesis.</text>
</comment>
<feature type="binding site" evidence="7">
    <location>
        <begin position="186"/>
        <end position="187"/>
    </location>
    <ligand>
        <name>substrate</name>
    </ligand>
</feature>
<comment type="function">
    <text evidence="7">Provides the (R)-glutamate required for cell wall biosynthesis.</text>
</comment>
<feature type="active site" description="Proton donor/acceptor" evidence="7">
    <location>
        <position position="185"/>
    </location>
</feature>
<dbReference type="EMBL" id="CACRUP010000013">
    <property type="protein sequence ID" value="VYT94095.1"/>
    <property type="molecule type" value="Genomic_DNA"/>
</dbReference>
<accession>A0A6N3ANC9</accession>
<reference evidence="8" key="1">
    <citation type="submission" date="2019-11" db="EMBL/GenBank/DDBJ databases">
        <authorList>
            <person name="Feng L."/>
        </authorList>
    </citation>
    <scope>NUCLEOTIDE SEQUENCE</scope>
    <source>
        <strain evidence="8">PgorbachiiLFYP46</strain>
    </source>
</reference>
<dbReference type="GO" id="GO:0009252">
    <property type="term" value="P:peptidoglycan biosynthetic process"/>
    <property type="evidence" value="ECO:0007669"/>
    <property type="project" value="UniProtKB-UniRule"/>
</dbReference>
<gene>
    <name evidence="7 8" type="primary">murI</name>
    <name evidence="8" type="ORF">PGLFYP46_01465</name>
</gene>
<dbReference type="GO" id="GO:0071555">
    <property type="term" value="P:cell wall organization"/>
    <property type="evidence" value="ECO:0007669"/>
    <property type="project" value="UniProtKB-KW"/>
</dbReference>
<keyword evidence="5 7" id="KW-0413">Isomerase</keyword>
<dbReference type="UniPathway" id="UPA00219"/>
<dbReference type="SUPFAM" id="SSF53681">
    <property type="entry name" value="Aspartate/glutamate racemase"/>
    <property type="match status" value="2"/>
</dbReference>
<dbReference type="EC" id="5.1.1.3" evidence="2 7"/>
<dbReference type="InterPro" id="IPR015942">
    <property type="entry name" value="Asp/Glu/hydantoin_racemase"/>
</dbReference>
<comment type="catalytic activity">
    <reaction evidence="1 7">
        <text>L-glutamate = D-glutamate</text>
        <dbReference type="Rhea" id="RHEA:12813"/>
        <dbReference type="ChEBI" id="CHEBI:29985"/>
        <dbReference type="ChEBI" id="CHEBI:29986"/>
        <dbReference type="EC" id="5.1.1.3"/>
    </reaction>
</comment>
<evidence type="ECO:0000256" key="6">
    <source>
        <dbReference type="ARBA" id="ARBA00023316"/>
    </source>
</evidence>
<dbReference type="HAMAP" id="MF_00258">
    <property type="entry name" value="Glu_racemase"/>
    <property type="match status" value="1"/>
</dbReference>
<dbReference type="PANTHER" id="PTHR21198:SF3">
    <property type="entry name" value="GLUTAMATE RACEMASE"/>
    <property type="match status" value="1"/>
</dbReference>
<keyword evidence="3 7" id="KW-0133">Cell shape</keyword>
<evidence type="ECO:0000256" key="3">
    <source>
        <dbReference type="ARBA" id="ARBA00022960"/>
    </source>
</evidence>
<dbReference type="GO" id="GO:0008881">
    <property type="term" value="F:glutamate racemase activity"/>
    <property type="evidence" value="ECO:0007669"/>
    <property type="project" value="UniProtKB-UniRule"/>
</dbReference>
<evidence type="ECO:0000256" key="7">
    <source>
        <dbReference type="HAMAP-Rule" id="MF_00258"/>
    </source>
</evidence>
<dbReference type="Gene3D" id="3.40.50.1860">
    <property type="match status" value="2"/>
</dbReference>
<keyword evidence="6 7" id="KW-0961">Cell wall biogenesis/degradation</keyword>